<dbReference type="Pfam" id="PF06691">
    <property type="entry name" value="DUF1189"/>
    <property type="match status" value="1"/>
</dbReference>
<dbReference type="InterPro" id="IPR009574">
    <property type="entry name" value="DUF1189"/>
</dbReference>
<feature type="transmembrane region" description="Helical" evidence="1">
    <location>
        <begin position="29"/>
        <end position="47"/>
    </location>
</feature>
<keyword evidence="1" id="KW-0812">Transmembrane</keyword>
<name>A0A6L3VA25_9BACI</name>
<keyword evidence="1" id="KW-0472">Membrane</keyword>
<dbReference type="RefSeq" id="WP_151533269.1">
    <property type="nucleotide sequence ID" value="NZ_WBOS01000001.1"/>
</dbReference>
<feature type="transmembrane region" description="Helical" evidence="1">
    <location>
        <begin position="202"/>
        <end position="221"/>
    </location>
</feature>
<evidence type="ECO:0000313" key="3">
    <source>
        <dbReference type="Proteomes" id="UP000481030"/>
    </source>
</evidence>
<feature type="transmembrane region" description="Helical" evidence="1">
    <location>
        <begin position="227"/>
        <end position="247"/>
    </location>
</feature>
<reference evidence="2 3" key="1">
    <citation type="journal article" date="2016" name="Antonie Van Leeuwenhoek">
        <title>Bacillus depressus sp. nov., isolated from soil of a sunflower field.</title>
        <authorList>
            <person name="Wei X."/>
            <person name="Xin D."/>
            <person name="Xin Y."/>
            <person name="Zhang H."/>
            <person name="Wang T."/>
            <person name="Zhang J."/>
        </authorList>
    </citation>
    <scope>NUCLEOTIDE SEQUENCE [LARGE SCALE GENOMIC DNA]</scope>
    <source>
        <strain evidence="2 3">BZ1</strain>
    </source>
</reference>
<dbReference type="Proteomes" id="UP000481030">
    <property type="component" value="Unassembled WGS sequence"/>
</dbReference>
<evidence type="ECO:0000256" key="1">
    <source>
        <dbReference type="SAM" id="Phobius"/>
    </source>
</evidence>
<comment type="caution">
    <text evidence="2">The sequence shown here is derived from an EMBL/GenBank/DDBJ whole genome shotgun (WGS) entry which is preliminary data.</text>
</comment>
<proteinExistence type="predicted"/>
<accession>A0A6L3VA25</accession>
<keyword evidence="1" id="KW-1133">Transmembrane helix</keyword>
<evidence type="ECO:0000313" key="2">
    <source>
        <dbReference type="EMBL" id="KAB2338531.1"/>
    </source>
</evidence>
<feature type="transmembrane region" description="Helical" evidence="1">
    <location>
        <begin position="157"/>
        <end position="190"/>
    </location>
</feature>
<dbReference type="AlphaFoldDB" id="A0A6L3VA25"/>
<gene>
    <name evidence="2" type="ORF">F7731_02945</name>
</gene>
<protein>
    <submittedName>
        <fullName evidence="2">DUF1189 domain-containing protein</fullName>
    </submittedName>
</protein>
<organism evidence="2 3">
    <name type="scientific">Cytobacillus depressus</name>
    <dbReference type="NCBI Taxonomy" id="1602942"/>
    <lineage>
        <taxon>Bacteria</taxon>
        <taxon>Bacillati</taxon>
        <taxon>Bacillota</taxon>
        <taxon>Bacilli</taxon>
        <taxon>Bacillales</taxon>
        <taxon>Bacillaceae</taxon>
        <taxon>Cytobacillus</taxon>
    </lineage>
</organism>
<dbReference type="OrthoDB" id="1903376at2"/>
<dbReference type="EMBL" id="WBOS01000001">
    <property type="protein sequence ID" value="KAB2338531.1"/>
    <property type="molecule type" value="Genomic_DNA"/>
</dbReference>
<keyword evidence="3" id="KW-1185">Reference proteome</keyword>
<sequence length="255" mass="28792">MNIFKQLGKSLYSPKDIATFRFQGIGKTILYVFFLTLISLLPSFYYLSSGLINGINEVRDSIKNELPPFQIENGELQSEHEAPIILNKGKFTIIFDSTGTYDTDLLKNSDKTIAILKHDAYFIAGGQVQSLPYTMFSTIPLTNEDLLDLLATVDSSFAVIIPLMAVVIFIFASGMKFIEVSILALLGLFLKKILHRNLHYRHTWRLAAYSVTLPTIFFTIMDCLQTTVPNGVLINWFVANILLFLTIKEIPQPKK</sequence>